<dbReference type="InterPro" id="IPR000073">
    <property type="entry name" value="AB_hydrolase_1"/>
</dbReference>
<reference evidence="2" key="1">
    <citation type="submission" date="2015-02" db="EMBL/GenBank/DDBJ databases">
        <title>A transcriptome of Wollemia nobilis - a relic of Gondwana.</title>
        <authorList>
            <person name="Chia J.Y."/>
            <person name="Leong Y.S."/>
            <person name="Abdul Karim S."/>
            <person name="Wan Azmi N."/>
            <person name="Hercus R."/>
            <person name="Croft L."/>
        </authorList>
    </citation>
    <scope>NUCLEOTIDE SEQUENCE</scope>
    <source>
        <strain evidence="2">MaeBrown</strain>
        <tissue evidence="2">Leaf</tissue>
    </source>
</reference>
<evidence type="ECO:0000259" key="1">
    <source>
        <dbReference type="Pfam" id="PF12146"/>
    </source>
</evidence>
<evidence type="ECO:0000313" key="2">
    <source>
        <dbReference type="EMBL" id="JAG87222.1"/>
    </source>
</evidence>
<proteinExistence type="predicted"/>
<dbReference type="InterPro" id="IPR051044">
    <property type="entry name" value="MAG_DAG_Lipase"/>
</dbReference>
<dbReference type="Pfam" id="PF12146">
    <property type="entry name" value="Hydrolase_4"/>
    <property type="match status" value="1"/>
</dbReference>
<dbReference type="FunFam" id="3.40.50.1820:FF:000132">
    <property type="entry name" value="caffeoylshikimate esterase"/>
    <property type="match status" value="1"/>
</dbReference>
<dbReference type="InterPro" id="IPR029058">
    <property type="entry name" value="AB_hydrolase_fold"/>
</dbReference>
<dbReference type="AlphaFoldDB" id="A0A0C9S583"/>
<name>A0A0C9S583_9CONI</name>
<dbReference type="PANTHER" id="PTHR11614">
    <property type="entry name" value="PHOSPHOLIPASE-RELATED"/>
    <property type="match status" value="1"/>
</dbReference>
<dbReference type="SUPFAM" id="SSF53474">
    <property type="entry name" value="alpha/beta-Hydrolases"/>
    <property type="match status" value="1"/>
</dbReference>
<accession>A0A0C9S583</accession>
<dbReference type="EMBL" id="GCHU01013109">
    <property type="protein sequence ID" value="JAG87222.1"/>
    <property type="molecule type" value="Transcribed_RNA"/>
</dbReference>
<dbReference type="InterPro" id="IPR022742">
    <property type="entry name" value="Hydrolase_4"/>
</dbReference>
<dbReference type="Gene3D" id="3.40.50.1820">
    <property type="entry name" value="alpha/beta hydrolase"/>
    <property type="match status" value="1"/>
</dbReference>
<dbReference type="PRINTS" id="PR00111">
    <property type="entry name" value="ABHYDROLASE"/>
</dbReference>
<sequence length="324" mass="35798">MAAHPVEDANGDSLFGGLTREEFYDKHNVVHEESFMENKRGMKIFTQSWRPKEATAALRGLVAMVHGFMCSSGWLLELTAIAIAKQGFCVCALDHQGHGLSEGLRGHIPDINPVIDDCIQCFDAFRARNPGLPAFLYAESMGGAIALLIHLRQRGAWAGAVLSGAMCGISAKFKPPWPLEHLLPVVAWAVPTWRVVPTKRISTVACKETWKRRLAMRSPHASDALPRAATALELLRVCGELQGRFAEVTLPLLIVHGGDDMVCDPDCVKALYEEAGSTDKTLKIYEGMWHGLVGEPKENVDRVFGDVYAWLRERADKARDRRAD</sequence>
<organism evidence="2">
    <name type="scientific">Wollemia nobilis</name>
    <dbReference type="NCBI Taxonomy" id="56998"/>
    <lineage>
        <taxon>Eukaryota</taxon>
        <taxon>Viridiplantae</taxon>
        <taxon>Streptophyta</taxon>
        <taxon>Embryophyta</taxon>
        <taxon>Tracheophyta</taxon>
        <taxon>Spermatophyta</taxon>
        <taxon>Pinopsida</taxon>
        <taxon>Pinidae</taxon>
        <taxon>Conifers II</taxon>
        <taxon>Araucariales</taxon>
        <taxon>Araucariaceae</taxon>
        <taxon>Wollemia</taxon>
    </lineage>
</organism>
<protein>
    <submittedName>
        <fullName evidence="2">TSA: Wollemia nobilis Ref_Wollemi_Transcript_13185_1136 transcribed RNA sequence</fullName>
    </submittedName>
</protein>
<feature type="domain" description="Serine aminopeptidase S33" evidence="1">
    <location>
        <begin position="58"/>
        <end position="296"/>
    </location>
</feature>